<dbReference type="AlphaFoldDB" id="A0A1I3XK28"/>
<dbReference type="InterPro" id="IPR023867">
    <property type="entry name" value="Sulphatase_maturase_rSAM"/>
</dbReference>
<feature type="domain" description="Radical SAM core" evidence="7">
    <location>
        <begin position="109"/>
        <end position="253"/>
    </location>
</feature>
<dbReference type="Proteomes" id="UP000198725">
    <property type="component" value="Unassembled WGS sequence"/>
</dbReference>
<evidence type="ECO:0000313" key="9">
    <source>
        <dbReference type="Proteomes" id="UP000198725"/>
    </source>
</evidence>
<dbReference type="InterPro" id="IPR007197">
    <property type="entry name" value="rSAM"/>
</dbReference>
<comment type="similarity">
    <text evidence="6">Belongs to the radical SAM superfamily. Anaerobic sulfatase-maturating enzyme family.</text>
</comment>
<dbReference type="SUPFAM" id="SSF102114">
    <property type="entry name" value="Radical SAM enzymes"/>
    <property type="match status" value="1"/>
</dbReference>
<dbReference type="Pfam" id="PF04055">
    <property type="entry name" value="Radical_SAM"/>
    <property type="match status" value="1"/>
</dbReference>
<evidence type="ECO:0000256" key="1">
    <source>
        <dbReference type="ARBA" id="ARBA00001966"/>
    </source>
</evidence>
<organism evidence="8 9">
    <name type="scientific">Rhodanobacter glycinis</name>
    <dbReference type="NCBI Taxonomy" id="582702"/>
    <lineage>
        <taxon>Bacteria</taxon>
        <taxon>Pseudomonadati</taxon>
        <taxon>Pseudomonadota</taxon>
        <taxon>Gammaproteobacteria</taxon>
        <taxon>Lysobacterales</taxon>
        <taxon>Rhodanobacteraceae</taxon>
        <taxon>Rhodanobacter</taxon>
    </lineage>
</organism>
<keyword evidence="3" id="KW-0479">Metal-binding</keyword>
<dbReference type="GO" id="GO:0051536">
    <property type="term" value="F:iron-sulfur cluster binding"/>
    <property type="evidence" value="ECO:0007669"/>
    <property type="project" value="UniProtKB-KW"/>
</dbReference>
<evidence type="ECO:0000256" key="5">
    <source>
        <dbReference type="ARBA" id="ARBA00023014"/>
    </source>
</evidence>
<dbReference type="InterPro" id="IPR058240">
    <property type="entry name" value="rSAM_sf"/>
</dbReference>
<dbReference type="EMBL" id="FOSR01000001">
    <property type="protein sequence ID" value="SFK19391.1"/>
    <property type="molecule type" value="Genomic_DNA"/>
</dbReference>
<sequence length="275" mass="31398">MLSRKFKDLSHFRQTEERGYRLLPLRFTALNSERYVVSNMVGEYLVLGRNLIEDLVEHRLVSGTSLYDDLKSKHFIYDEDSQAALPLLGLKYRTKLTQASHFTGLHIFVVTLRCDYSCPYCQVSRQTDDKMAFDMSKETADRAVDMVFLSPNPSIKIEFQGGEPLLNFPLIQYIVGRAESLNETFKRDLRFVIATNLSFLTDEVIEFCSTHGVDLSTSLDGPASLHNKNRPRPGKNGHQLVVENIKRIQRRLGKHRVSALMTTTLESLSQVRVPA</sequence>
<dbReference type="SFLD" id="SFLDG01384">
    <property type="entry name" value="thioether_bond_formation_requi"/>
    <property type="match status" value="1"/>
</dbReference>
<protein>
    <submittedName>
        <fullName evidence="8">4Fe-4S single cluster domain-containing protein</fullName>
    </submittedName>
</protein>
<dbReference type="Gene3D" id="3.20.20.70">
    <property type="entry name" value="Aldolase class I"/>
    <property type="match status" value="1"/>
</dbReference>
<dbReference type="SFLD" id="SFLDG01067">
    <property type="entry name" value="SPASM/twitch_domain_containing"/>
    <property type="match status" value="1"/>
</dbReference>
<name>A0A1I3XK28_9GAMM</name>
<gene>
    <name evidence="8" type="ORF">SAMN05192579_1012</name>
</gene>
<dbReference type="GO" id="GO:0016491">
    <property type="term" value="F:oxidoreductase activity"/>
    <property type="evidence" value="ECO:0007669"/>
    <property type="project" value="InterPro"/>
</dbReference>
<dbReference type="SFLD" id="SFLDG01386">
    <property type="entry name" value="main_SPASM_domain-containing"/>
    <property type="match status" value="1"/>
</dbReference>
<keyword evidence="2" id="KW-0949">S-adenosyl-L-methionine</keyword>
<accession>A0A1I3XK28</accession>
<evidence type="ECO:0000259" key="7">
    <source>
        <dbReference type="Pfam" id="PF04055"/>
    </source>
</evidence>
<keyword evidence="9" id="KW-1185">Reference proteome</keyword>
<keyword evidence="4" id="KW-0408">Iron</keyword>
<dbReference type="SFLD" id="SFLDS00029">
    <property type="entry name" value="Radical_SAM"/>
    <property type="match status" value="1"/>
</dbReference>
<proteinExistence type="inferred from homology"/>
<dbReference type="PANTHER" id="PTHR43273:SF3">
    <property type="entry name" value="ANAEROBIC SULFATASE-MATURATING ENZYME HOMOLOG ASLB-RELATED"/>
    <property type="match status" value="1"/>
</dbReference>
<comment type="cofactor">
    <cofactor evidence="1">
        <name>[4Fe-4S] cluster</name>
        <dbReference type="ChEBI" id="CHEBI:49883"/>
    </cofactor>
</comment>
<dbReference type="GO" id="GO:0046872">
    <property type="term" value="F:metal ion binding"/>
    <property type="evidence" value="ECO:0007669"/>
    <property type="project" value="UniProtKB-KW"/>
</dbReference>
<keyword evidence="5" id="KW-0411">Iron-sulfur</keyword>
<evidence type="ECO:0000256" key="3">
    <source>
        <dbReference type="ARBA" id="ARBA00022723"/>
    </source>
</evidence>
<evidence type="ECO:0000256" key="6">
    <source>
        <dbReference type="ARBA" id="ARBA00023601"/>
    </source>
</evidence>
<dbReference type="CDD" id="cd01335">
    <property type="entry name" value="Radical_SAM"/>
    <property type="match status" value="1"/>
</dbReference>
<dbReference type="RefSeq" id="WP_217638539.1">
    <property type="nucleotide sequence ID" value="NZ_FOSR01000001.1"/>
</dbReference>
<reference evidence="9" key="1">
    <citation type="submission" date="2016-10" db="EMBL/GenBank/DDBJ databases">
        <authorList>
            <person name="Varghese N."/>
            <person name="Submissions S."/>
        </authorList>
    </citation>
    <scope>NUCLEOTIDE SEQUENCE [LARGE SCALE GENOMIC DNA]</scope>
    <source>
        <strain evidence="9">MO64</strain>
    </source>
</reference>
<dbReference type="PANTHER" id="PTHR43273">
    <property type="entry name" value="ANAEROBIC SULFATASE-MATURATING ENZYME HOMOLOG ASLB-RELATED"/>
    <property type="match status" value="1"/>
</dbReference>
<dbReference type="InterPro" id="IPR013785">
    <property type="entry name" value="Aldolase_TIM"/>
</dbReference>
<evidence type="ECO:0000256" key="4">
    <source>
        <dbReference type="ARBA" id="ARBA00023004"/>
    </source>
</evidence>
<evidence type="ECO:0000313" key="8">
    <source>
        <dbReference type="EMBL" id="SFK19391.1"/>
    </source>
</evidence>
<evidence type="ECO:0000256" key="2">
    <source>
        <dbReference type="ARBA" id="ARBA00022691"/>
    </source>
</evidence>